<dbReference type="RefSeq" id="WP_316394295.1">
    <property type="nucleotide sequence ID" value="NZ_CP136339.1"/>
</dbReference>
<organism evidence="3 4">
    <name type="scientific">Dickeya solani</name>
    <dbReference type="NCBI Taxonomy" id="1089444"/>
    <lineage>
        <taxon>Bacteria</taxon>
        <taxon>Pseudomonadati</taxon>
        <taxon>Pseudomonadota</taxon>
        <taxon>Gammaproteobacteria</taxon>
        <taxon>Enterobacterales</taxon>
        <taxon>Pectobacteriaceae</taxon>
        <taxon>Dickeya</taxon>
    </lineage>
</organism>
<dbReference type="EMBL" id="CP136339">
    <property type="protein sequence ID" value="WOA54347.1"/>
    <property type="molecule type" value="Genomic_DNA"/>
</dbReference>
<dbReference type="InterPro" id="IPR032499">
    <property type="entry name" value="Phage_CI_C"/>
</dbReference>
<proteinExistence type="predicted"/>
<dbReference type="GO" id="GO:0003677">
    <property type="term" value="F:DNA binding"/>
    <property type="evidence" value="ECO:0007669"/>
    <property type="project" value="InterPro"/>
</dbReference>
<name>A0AAX4F5Y1_9GAMM</name>
<dbReference type="AlphaFoldDB" id="A0AAX4F5Y1"/>
<evidence type="ECO:0000313" key="3">
    <source>
        <dbReference type="EMBL" id="WOA54347.1"/>
    </source>
</evidence>
<dbReference type="Pfam" id="PF16452">
    <property type="entry name" value="Phage_CI_C"/>
    <property type="match status" value="1"/>
</dbReference>
<dbReference type="InterPro" id="IPR010982">
    <property type="entry name" value="Lambda_DNA-bd_dom_sf"/>
</dbReference>
<sequence>MSVYTTFRFPNSSPDVLDRVVEAYGFSMKMQLAYHLGIAASSLSARYKRDVFPSDIVLQCVMETGANLHWIVTGKGKKFENDKLDIPSVVRKKLIDGRLNDDGYVILDSALFVPPKTEPRNAFLVLDAVSQHQYVVDPDFDDVYDGQWLVEIEDKTSIRTITRIPVKKVRVTGGDITFDCGLDDIKLIGLVTLTIK</sequence>
<dbReference type="Proteomes" id="UP001304423">
    <property type="component" value="Chromosome"/>
</dbReference>
<evidence type="ECO:0000259" key="2">
    <source>
        <dbReference type="Pfam" id="PF16452"/>
    </source>
</evidence>
<evidence type="ECO:0000313" key="4">
    <source>
        <dbReference type="Proteomes" id="UP001304423"/>
    </source>
</evidence>
<feature type="domain" description="Bacteriophage CI repressor N-terminal" evidence="1">
    <location>
        <begin position="15"/>
        <end position="79"/>
    </location>
</feature>
<accession>A0AAX4F5Y1</accession>
<dbReference type="Gene3D" id="2.10.109.10">
    <property type="entry name" value="Umud Fragment, subunit A"/>
    <property type="match status" value="1"/>
</dbReference>
<dbReference type="Pfam" id="PF07022">
    <property type="entry name" value="Phage_CI_repr"/>
    <property type="match status" value="1"/>
</dbReference>
<dbReference type="GO" id="GO:0045892">
    <property type="term" value="P:negative regulation of DNA-templated transcription"/>
    <property type="evidence" value="ECO:0007669"/>
    <property type="project" value="InterPro"/>
</dbReference>
<dbReference type="InterPro" id="IPR010744">
    <property type="entry name" value="Phage_CI_N"/>
</dbReference>
<dbReference type="Gene3D" id="1.10.260.40">
    <property type="entry name" value="lambda repressor-like DNA-binding domains"/>
    <property type="match status" value="1"/>
</dbReference>
<protein>
    <submittedName>
        <fullName evidence="3">Phage repressor protein CI</fullName>
    </submittedName>
</protein>
<evidence type="ECO:0000259" key="1">
    <source>
        <dbReference type="Pfam" id="PF07022"/>
    </source>
</evidence>
<feature type="domain" description="Bacteriophage CI repressor C-terminal" evidence="2">
    <location>
        <begin position="89"/>
        <end position="191"/>
    </location>
</feature>
<reference evidence="3" key="1">
    <citation type="submission" date="2023-10" db="EMBL/GenBank/DDBJ databases">
        <title>Clonality and diversity in the soft rot Dickeya solani phytopathogen.</title>
        <authorList>
            <person name="Pedron J."/>
            <person name="Van Gijsegem F."/>
            <person name="Portier P."/>
            <person name="Taghouti G."/>
        </authorList>
    </citation>
    <scope>NUCLEOTIDE SEQUENCE</scope>
    <source>
        <strain evidence="3">CFBP5647</strain>
    </source>
</reference>
<dbReference type="GO" id="GO:0051259">
    <property type="term" value="P:protein complex oligomerization"/>
    <property type="evidence" value="ECO:0007669"/>
    <property type="project" value="InterPro"/>
</dbReference>
<gene>
    <name evidence="3" type="ORF">RXA29_09095</name>
</gene>